<feature type="non-terminal residue" evidence="3">
    <location>
        <position position="1"/>
    </location>
</feature>
<dbReference type="PROSITE" id="PS51789">
    <property type="entry name" value="RLR_CTR"/>
    <property type="match status" value="1"/>
</dbReference>
<dbReference type="Gene3D" id="2.170.150.30">
    <property type="entry name" value="RIG-I-like receptor, C-terminal regulatory domain"/>
    <property type="match status" value="1"/>
</dbReference>
<name>A0A8S4ACQ7_9EUPU</name>
<feature type="compositionally biased region" description="Polar residues" evidence="1">
    <location>
        <begin position="262"/>
        <end position="272"/>
    </location>
</feature>
<evidence type="ECO:0000313" key="4">
    <source>
        <dbReference type="Proteomes" id="UP000678393"/>
    </source>
</evidence>
<feature type="region of interest" description="Disordered" evidence="1">
    <location>
        <begin position="262"/>
        <end position="302"/>
    </location>
</feature>
<dbReference type="InterPro" id="IPR038557">
    <property type="entry name" value="RLR_C_sf"/>
</dbReference>
<keyword evidence="4" id="KW-1185">Reference proteome</keyword>
<accession>A0A8S4ACQ7</accession>
<dbReference type="InterPro" id="IPR021673">
    <property type="entry name" value="RLR_CTR"/>
</dbReference>
<dbReference type="EMBL" id="CAJHNH020008560">
    <property type="protein sequence ID" value="CAG5136696.1"/>
    <property type="molecule type" value="Genomic_DNA"/>
</dbReference>
<gene>
    <name evidence="3" type="ORF">CUNI_LOCUS22254</name>
</gene>
<comment type="caution">
    <text evidence="3">The sequence shown here is derived from an EMBL/GenBank/DDBJ whole genome shotgun (WGS) entry which is preliminary data.</text>
</comment>
<feature type="domain" description="RLR CTR" evidence="2">
    <location>
        <begin position="1"/>
        <end position="123"/>
    </location>
</feature>
<feature type="compositionally biased region" description="Polar residues" evidence="1">
    <location>
        <begin position="209"/>
        <end position="234"/>
    </location>
</feature>
<sequence>VCHGCGDVVIDSRDIRLICQTHHVVVNWDIMKKTHTVAEKDNTLFDDIRLIGPVKCRGKIQGGRHCNNKLGSLMIFSNIPFVVLGIKNFGFESWANPRALSNYRNWKDVPYVIDEIALVDIERYLPDLTASTSDQIGGKMRFADISRPYSNTAHATLSVQALVMAEGSRLSSASGGPEGMRTLFSNWSSMETKFSSLGQPVLQEILPSPQFSEESSEADSMSTLHSDSYQTTVTDPGEDNLDKKGVNPISMETNRDIENMDTMTSSPVTADTEQMKAENGASSVDAGSEIEHMAEVGDTFLP</sequence>
<protein>
    <recommendedName>
        <fullName evidence="2">RLR CTR domain-containing protein</fullName>
    </recommendedName>
</protein>
<dbReference type="AlphaFoldDB" id="A0A8S4ACQ7"/>
<organism evidence="3 4">
    <name type="scientific">Candidula unifasciata</name>
    <dbReference type="NCBI Taxonomy" id="100452"/>
    <lineage>
        <taxon>Eukaryota</taxon>
        <taxon>Metazoa</taxon>
        <taxon>Spiralia</taxon>
        <taxon>Lophotrochozoa</taxon>
        <taxon>Mollusca</taxon>
        <taxon>Gastropoda</taxon>
        <taxon>Heterobranchia</taxon>
        <taxon>Euthyneura</taxon>
        <taxon>Panpulmonata</taxon>
        <taxon>Eupulmonata</taxon>
        <taxon>Stylommatophora</taxon>
        <taxon>Helicina</taxon>
        <taxon>Helicoidea</taxon>
        <taxon>Geomitridae</taxon>
        <taxon>Candidula</taxon>
    </lineage>
</organism>
<dbReference type="Proteomes" id="UP000678393">
    <property type="component" value="Unassembled WGS sequence"/>
</dbReference>
<evidence type="ECO:0000313" key="3">
    <source>
        <dbReference type="EMBL" id="CAG5136696.1"/>
    </source>
</evidence>
<dbReference type="Pfam" id="PF11648">
    <property type="entry name" value="RIG-I_C-RD"/>
    <property type="match status" value="1"/>
</dbReference>
<evidence type="ECO:0000256" key="1">
    <source>
        <dbReference type="SAM" id="MobiDB-lite"/>
    </source>
</evidence>
<proteinExistence type="predicted"/>
<feature type="region of interest" description="Disordered" evidence="1">
    <location>
        <begin position="209"/>
        <end position="248"/>
    </location>
</feature>
<reference evidence="3" key="1">
    <citation type="submission" date="2021-04" db="EMBL/GenBank/DDBJ databases">
        <authorList>
            <consortium name="Molecular Ecology Group"/>
        </authorList>
    </citation>
    <scope>NUCLEOTIDE SEQUENCE</scope>
</reference>
<evidence type="ECO:0000259" key="2">
    <source>
        <dbReference type="PROSITE" id="PS51789"/>
    </source>
</evidence>